<sequence>MNDDTVVMFRPTGPEELALVAQSGFKRWPPRLPDQPIFYPVSNEPYAIEIARDWNVPASGQGYVTRFRVRKSFMARYPLQQVGARHHTEWWIPADELEQFNQQIVGSIEVLWRFDTQGAHATGRQLAVAPYLAQQAGWPQEGEQVMAQYDATSVIVYQAYRPSIARYVLDHGEFGGPDFSFSRMSWIKPNFLWMMYRCGWGTQEGQETILALRVRREFFDALLEQAVPSSFDATRYASRQAWSDAVAASEVRLQWDPDHAPSGAKLARRAVQLGLRGSVLARYAKEALVEVVDMTGFVATQRPHAADDSSELLTPVEEVYPAPATTTTEPSR</sequence>
<dbReference type="EMBL" id="CP011371">
    <property type="protein sequence ID" value="AKJ31097.1"/>
    <property type="molecule type" value="Genomic_DNA"/>
</dbReference>
<accession>A0A0G3BNW7</accession>
<evidence type="ECO:0000256" key="1">
    <source>
        <dbReference type="SAM" id="MobiDB-lite"/>
    </source>
</evidence>
<dbReference type="PANTHER" id="PTHR38567">
    <property type="entry name" value="DUF4291 DOMAIN-CONTAINING PROTEIN"/>
    <property type="match status" value="1"/>
</dbReference>
<dbReference type="Pfam" id="PF14124">
    <property type="entry name" value="DUF4291"/>
    <property type="match status" value="1"/>
</dbReference>
<evidence type="ECO:0000313" key="2">
    <source>
        <dbReference type="EMBL" id="AKJ31097.1"/>
    </source>
</evidence>
<dbReference type="STRING" id="413882.AAW51_4406"/>
<dbReference type="AlphaFoldDB" id="A0A0G3BNW7"/>
<dbReference type="PATRIC" id="fig|413882.6.peg.4605"/>
<evidence type="ECO:0008006" key="4">
    <source>
        <dbReference type="Google" id="ProtNLM"/>
    </source>
</evidence>
<dbReference type="PANTHER" id="PTHR38567:SF1">
    <property type="entry name" value="DUF4291 DOMAIN-CONTAINING PROTEIN"/>
    <property type="match status" value="1"/>
</dbReference>
<dbReference type="InterPro" id="IPR025633">
    <property type="entry name" value="DUF4291"/>
</dbReference>
<evidence type="ECO:0000313" key="3">
    <source>
        <dbReference type="Proteomes" id="UP000035352"/>
    </source>
</evidence>
<name>A0A0G3BNW7_9BURK</name>
<gene>
    <name evidence="2" type="ORF">AAW51_4406</name>
</gene>
<reference evidence="2 3" key="1">
    <citation type="submission" date="2015-05" db="EMBL/GenBank/DDBJ databases">
        <authorList>
            <person name="Tang B."/>
            <person name="Yu Y."/>
        </authorList>
    </citation>
    <scope>NUCLEOTIDE SEQUENCE [LARGE SCALE GENOMIC DNA]</scope>
    <source>
        <strain evidence="2 3">DSM 7029</strain>
    </source>
</reference>
<organism evidence="2 3">
    <name type="scientific">Caldimonas brevitalea</name>
    <dbReference type="NCBI Taxonomy" id="413882"/>
    <lineage>
        <taxon>Bacteria</taxon>
        <taxon>Pseudomonadati</taxon>
        <taxon>Pseudomonadota</taxon>
        <taxon>Betaproteobacteria</taxon>
        <taxon>Burkholderiales</taxon>
        <taxon>Sphaerotilaceae</taxon>
        <taxon>Caldimonas</taxon>
    </lineage>
</organism>
<keyword evidence="3" id="KW-1185">Reference proteome</keyword>
<dbReference type="KEGG" id="pbh:AAW51_4406"/>
<dbReference type="Proteomes" id="UP000035352">
    <property type="component" value="Chromosome"/>
</dbReference>
<feature type="region of interest" description="Disordered" evidence="1">
    <location>
        <begin position="303"/>
        <end position="332"/>
    </location>
</feature>
<protein>
    <recommendedName>
        <fullName evidence="4">DUF4291 domain-containing protein</fullName>
    </recommendedName>
</protein>
<proteinExistence type="predicted"/>
<dbReference type="RefSeq" id="WP_083438504.1">
    <property type="nucleotide sequence ID" value="NZ_CP011371.1"/>
</dbReference>